<accession>A0ABU8SA14</accession>
<feature type="region of interest" description="Disordered" evidence="1">
    <location>
        <begin position="212"/>
        <end position="240"/>
    </location>
</feature>
<dbReference type="InterPro" id="IPR021312">
    <property type="entry name" value="DUF2889"/>
</dbReference>
<evidence type="ECO:0000313" key="2">
    <source>
        <dbReference type="EMBL" id="MEJ6010802.1"/>
    </source>
</evidence>
<reference evidence="2 3" key="1">
    <citation type="submission" date="2024-03" db="EMBL/GenBank/DDBJ databases">
        <authorList>
            <person name="Jo J.-H."/>
        </authorList>
    </citation>
    <scope>NUCLEOTIDE SEQUENCE [LARGE SCALE GENOMIC DNA]</scope>
    <source>
        <strain evidence="2 3">AS3R-12</strain>
    </source>
</reference>
<dbReference type="EMBL" id="JBBHJY010000006">
    <property type="protein sequence ID" value="MEJ6010802.1"/>
    <property type="molecule type" value="Genomic_DNA"/>
</dbReference>
<gene>
    <name evidence="2" type="ORF">WG900_12840</name>
</gene>
<organism evidence="2 3">
    <name type="scientific">Novosphingobium aquae</name>
    <dbReference type="NCBI Taxonomy" id="3133435"/>
    <lineage>
        <taxon>Bacteria</taxon>
        <taxon>Pseudomonadati</taxon>
        <taxon>Pseudomonadota</taxon>
        <taxon>Alphaproteobacteria</taxon>
        <taxon>Sphingomonadales</taxon>
        <taxon>Sphingomonadaceae</taxon>
        <taxon>Novosphingobium</taxon>
    </lineage>
</organism>
<protein>
    <submittedName>
        <fullName evidence="2">DUF2889 domain-containing protein</fullName>
    </submittedName>
</protein>
<evidence type="ECO:0000313" key="3">
    <source>
        <dbReference type="Proteomes" id="UP001379235"/>
    </source>
</evidence>
<dbReference type="Proteomes" id="UP001379235">
    <property type="component" value="Unassembled WGS sequence"/>
</dbReference>
<proteinExistence type="predicted"/>
<dbReference type="Pfam" id="PF11136">
    <property type="entry name" value="DUF2889"/>
    <property type="match status" value="1"/>
</dbReference>
<sequence>MITADERSARTELEDDYHRMGVRIEHDGSVVTAILGDSSRHPWQLCARAVEELPALVGAPLTPDFVIASRMANARDHCTHLFDLAALAITAVARQTHRRIYDSVCSYDGAIAHLRLYRDEVLLLDWRVDGSIVHSTDEANERDLRQGFAEFCRIRMDREKAEASLALRRTAMIAQGRGVDLDQLEDATIVADALDGACYALRKEKGPQALRLKGATRSFDGPPPLTPHSETRKWFSTPKT</sequence>
<dbReference type="RefSeq" id="WP_339967612.1">
    <property type="nucleotide sequence ID" value="NZ_JBBHJY010000006.1"/>
</dbReference>
<keyword evidence="3" id="KW-1185">Reference proteome</keyword>
<comment type="caution">
    <text evidence="2">The sequence shown here is derived from an EMBL/GenBank/DDBJ whole genome shotgun (WGS) entry which is preliminary data.</text>
</comment>
<evidence type="ECO:0000256" key="1">
    <source>
        <dbReference type="SAM" id="MobiDB-lite"/>
    </source>
</evidence>
<name>A0ABU8SA14_9SPHN</name>